<organism evidence="2 3">
    <name type="scientific">Boletus edulis BED1</name>
    <dbReference type="NCBI Taxonomy" id="1328754"/>
    <lineage>
        <taxon>Eukaryota</taxon>
        <taxon>Fungi</taxon>
        <taxon>Dikarya</taxon>
        <taxon>Basidiomycota</taxon>
        <taxon>Agaricomycotina</taxon>
        <taxon>Agaricomycetes</taxon>
        <taxon>Agaricomycetidae</taxon>
        <taxon>Boletales</taxon>
        <taxon>Boletineae</taxon>
        <taxon>Boletaceae</taxon>
        <taxon>Boletoideae</taxon>
        <taxon>Boletus</taxon>
    </lineage>
</organism>
<reference evidence="2" key="1">
    <citation type="submission" date="2019-10" db="EMBL/GenBank/DDBJ databases">
        <authorList>
            <consortium name="DOE Joint Genome Institute"/>
            <person name="Kuo A."/>
            <person name="Miyauchi S."/>
            <person name="Kiss E."/>
            <person name="Drula E."/>
            <person name="Kohler A."/>
            <person name="Sanchez-Garcia M."/>
            <person name="Andreopoulos B."/>
            <person name="Barry K.W."/>
            <person name="Bonito G."/>
            <person name="Buee M."/>
            <person name="Carver A."/>
            <person name="Chen C."/>
            <person name="Cichocki N."/>
            <person name="Clum A."/>
            <person name="Culley D."/>
            <person name="Crous P.W."/>
            <person name="Fauchery L."/>
            <person name="Girlanda M."/>
            <person name="Hayes R."/>
            <person name="Keri Z."/>
            <person name="LaButti K."/>
            <person name="Lipzen A."/>
            <person name="Lombard V."/>
            <person name="Magnuson J."/>
            <person name="Maillard F."/>
            <person name="Morin E."/>
            <person name="Murat C."/>
            <person name="Nolan M."/>
            <person name="Ohm R."/>
            <person name="Pangilinan J."/>
            <person name="Pereira M."/>
            <person name="Perotto S."/>
            <person name="Peter M."/>
            <person name="Riley R."/>
            <person name="Sitrit Y."/>
            <person name="Stielow B."/>
            <person name="Szollosi G."/>
            <person name="Zifcakova L."/>
            <person name="Stursova M."/>
            <person name="Spatafora J.W."/>
            <person name="Tedersoo L."/>
            <person name="Vaario L.-M."/>
            <person name="Yamada A."/>
            <person name="Yan M."/>
            <person name="Wang P."/>
            <person name="Xu J."/>
            <person name="Bruns T."/>
            <person name="Baldrian P."/>
            <person name="Vilgalys R."/>
            <person name="Henrissat B."/>
            <person name="Grigoriev I.V."/>
            <person name="Hibbett D."/>
            <person name="Nagy L.G."/>
            <person name="Martin F.M."/>
        </authorList>
    </citation>
    <scope>NUCLEOTIDE SEQUENCE</scope>
    <source>
        <strain evidence="2">BED1</strain>
    </source>
</reference>
<evidence type="ECO:0000256" key="1">
    <source>
        <dbReference type="SAM" id="MobiDB-lite"/>
    </source>
</evidence>
<name>A0AAD4BQJ4_BOLED</name>
<protein>
    <submittedName>
        <fullName evidence="2">Uncharacterized protein</fullName>
    </submittedName>
</protein>
<accession>A0AAD4BQJ4</accession>
<dbReference type="AlphaFoldDB" id="A0AAD4BQJ4"/>
<sequence>MFQGPANTFGTCTRFSMQGLPTLSVRPCHCLSLGPYNTLAHIWKLAFPWALPHLPAYFTAYTQRAHVGVDRVPGVKMQRARRGLRYQCDYTGSCNAAANYVCGPPLSGPITIKTPRYPDLLSPTPPPRTTHSPSTGSESDDESGSTTASETSFRSTHSDYPYNDMSMVGAYHLNGQGTPRAYFDKYFNPVESLVRTMNRFISIPLINGVFDGQGRYTPTISYTQHFAAPLEYSDEQVSVPFTGHFPPVYVGTALIQLGIAFRDLKEYQRRLCDADGLSRSQLLSRYLPNIYRS</sequence>
<proteinExistence type="predicted"/>
<dbReference type="EMBL" id="WHUW01000019">
    <property type="protein sequence ID" value="KAF8437117.1"/>
    <property type="molecule type" value="Genomic_DNA"/>
</dbReference>
<reference evidence="2" key="2">
    <citation type="journal article" date="2020" name="Nat. Commun.">
        <title>Large-scale genome sequencing of mycorrhizal fungi provides insights into the early evolution of symbiotic traits.</title>
        <authorList>
            <person name="Miyauchi S."/>
            <person name="Kiss E."/>
            <person name="Kuo A."/>
            <person name="Drula E."/>
            <person name="Kohler A."/>
            <person name="Sanchez-Garcia M."/>
            <person name="Morin E."/>
            <person name="Andreopoulos B."/>
            <person name="Barry K.W."/>
            <person name="Bonito G."/>
            <person name="Buee M."/>
            <person name="Carver A."/>
            <person name="Chen C."/>
            <person name="Cichocki N."/>
            <person name="Clum A."/>
            <person name="Culley D."/>
            <person name="Crous P.W."/>
            <person name="Fauchery L."/>
            <person name="Girlanda M."/>
            <person name="Hayes R.D."/>
            <person name="Keri Z."/>
            <person name="LaButti K."/>
            <person name="Lipzen A."/>
            <person name="Lombard V."/>
            <person name="Magnuson J."/>
            <person name="Maillard F."/>
            <person name="Murat C."/>
            <person name="Nolan M."/>
            <person name="Ohm R.A."/>
            <person name="Pangilinan J."/>
            <person name="Pereira M.F."/>
            <person name="Perotto S."/>
            <person name="Peter M."/>
            <person name="Pfister S."/>
            <person name="Riley R."/>
            <person name="Sitrit Y."/>
            <person name="Stielow J.B."/>
            <person name="Szollosi G."/>
            <person name="Zifcakova L."/>
            <person name="Stursova M."/>
            <person name="Spatafora J.W."/>
            <person name="Tedersoo L."/>
            <person name="Vaario L.M."/>
            <person name="Yamada A."/>
            <person name="Yan M."/>
            <person name="Wang P."/>
            <person name="Xu J."/>
            <person name="Bruns T."/>
            <person name="Baldrian P."/>
            <person name="Vilgalys R."/>
            <person name="Dunand C."/>
            <person name="Henrissat B."/>
            <person name="Grigoriev I.V."/>
            <person name="Hibbett D."/>
            <person name="Nagy L.G."/>
            <person name="Martin F.M."/>
        </authorList>
    </citation>
    <scope>NUCLEOTIDE SEQUENCE</scope>
    <source>
        <strain evidence="2">BED1</strain>
    </source>
</reference>
<dbReference type="Proteomes" id="UP001194468">
    <property type="component" value="Unassembled WGS sequence"/>
</dbReference>
<evidence type="ECO:0000313" key="3">
    <source>
        <dbReference type="Proteomes" id="UP001194468"/>
    </source>
</evidence>
<feature type="region of interest" description="Disordered" evidence="1">
    <location>
        <begin position="113"/>
        <end position="157"/>
    </location>
</feature>
<comment type="caution">
    <text evidence="2">The sequence shown here is derived from an EMBL/GenBank/DDBJ whole genome shotgun (WGS) entry which is preliminary data.</text>
</comment>
<evidence type="ECO:0000313" key="2">
    <source>
        <dbReference type="EMBL" id="KAF8437117.1"/>
    </source>
</evidence>
<keyword evidence="3" id="KW-1185">Reference proteome</keyword>
<gene>
    <name evidence="2" type="ORF">L210DRAFT_3631727</name>
</gene>